<organism evidence="2 3">
    <name type="scientific">Sabulicella glaciei</name>
    <dbReference type="NCBI Taxonomy" id="2984948"/>
    <lineage>
        <taxon>Bacteria</taxon>
        <taxon>Pseudomonadati</taxon>
        <taxon>Pseudomonadota</taxon>
        <taxon>Alphaproteobacteria</taxon>
        <taxon>Acetobacterales</taxon>
        <taxon>Acetobacteraceae</taxon>
        <taxon>Sabulicella</taxon>
    </lineage>
</organism>
<gene>
    <name evidence="2" type="ORF">OF850_13630</name>
</gene>
<keyword evidence="3" id="KW-1185">Reference proteome</keyword>
<keyword evidence="1" id="KW-1133">Transmembrane helix</keyword>
<protein>
    <submittedName>
        <fullName evidence="2">Phage holin family protein</fullName>
    </submittedName>
</protein>
<dbReference type="RefSeq" id="WP_301590758.1">
    <property type="nucleotide sequence ID" value="NZ_JAPFQI010000010.1"/>
</dbReference>
<comment type="caution">
    <text evidence="2">The sequence shown here is derived from an EMBL/GenBank/DDBJ whole genome shotgun (WGS) entry which is preliminary data.</text>
</comment>
<feature type="transmembrane region" description="Helical" evidence="1">
    <location>
        <begin position="74"/>
        <end position="98"/>
    </location>
</feature>
<dbReference type="Pfam" id="PF07332">
    <property type="entry name" value="Phage_holin_3_6"/>
    <property type="match status" value="1"/>
</dbReference>
<accession>A0ABT3NX20</accession>
<feature type="transmembrane region" description="Helical" evidence="1">
    <location>
        <begin position="45"/>
        <end position="68"/>
    </location>
</feature>
<evidence type="ECO:0000313" key="3">
    <source>
        <dbReference type="Proteomes" id="UP001526430"/>
    </source>
</evidence>
<keyword evidence="1" id="KW-0812">Transmembrane</keyword>
<evidence type="ECO:0000256" key="1">
    <source>
        <dbReference type="SAM" id="Phobius"/>
    </source>
</evidence>
<sequence>MRENTERSVADLLGDLVDQTTTLVRKEVQLARAELGEKAGQVSSAVISLGAGMVLAIGALIALTQAAIAALVEYAGLSATVSALIVAAVLALIGFLVVRGGIATLRSFNITPDRTATQLSRDAQVVKEQVR</sequence>
<dbReference type="EMBL" id="JAPFQI010000010">
    <property type="protein sequence ID" value="MCW8086671.1"/>
    <property type="molecule type" value="Genomic_DNA"/>
</dbReference>
<dbReference type="InterPro" id="IPR009937">
    <property type="entry name" value="Phage_holin_3_6"/>
</dbReference>
<keyword evidence="1" id="KW-0472">Membrane</keyword>
<evidence type="ECO:0000313" key="2">
    <source>
        <dbReference type="EMBL" id="MCW8086671.1"/>
    </source>
</evidence>
<dbReference type="Proteomes" id="UP001526430">
    <property type="component" value="Unassembled WGS sequence"/>
</dbReference>
<name>A0ABT3NX20_9PROT</name>
<proteinExistence type="predicted"/>
<reference evidence="2 3" key="1">
    <citation type="submission" date="2022-10" db="EMBL/GenBank/DDBJ databases">
        <title>Roseococcus glaciei nov., sp. nov., isolated from glacier.</title>
        <authorList>
            <person name="Liu Q."/>
            <person name="Xin Y.-H."/>
        </authorList>
    </citation>
    <scope>NUCLEOTIDE SEQUENCE [LARGE SCALE GENOMIC DNA]</scope>
    <source>
        <strain evidence="2 3">MDT2-1-1</strain>
    </source>
</reference>